<dbReference type="FunFam" id="3.30.70.330:FF:000176">
    <property type="entry name" value="Inner nuclear membrane protein Man1"/>
    <property type="match status" value="1"/>
</dbReference>
<feature type="compositionally biased region" description="Polar residues" evidence="7">
    <location>
        <begin position="124"/>
        <end position="146"/>
    </location>
</feature>
<dbReference type="STRING" id="6526.A0A2C9L6L8"/>
<keyword evidence="2" id="KW-0597">Phosphoprotein</keyword>
<sequence length="761" mass="86381">MAAISDRELVAELSRYGENIQLPIKSTKRPLLIKKLNHLRARSKANDTSSEKPKSRQNYRQTSSSQENSPESANNASSRSRSLTLNNQSSLRSNSSVAPRSYGLNNLSSDDNDSDVDIVQSSSFPQTLTDSQASGTNHANLSLSSTSRDKSRQSNVSDNVLRTLRRRTGELPPRRTRKSEVLELSSEQNRIYENDSVGTPEKSPVPSPARSRLYPNLSNFHATARDDTFESSDSDLDGSTYFVTNKSVNTSFQSYKAEDDEDRDVPGTSFNSQENTSNAKAKSFNDSPSVHHRNVSTLPNRRYSNGSYLRVQQYKSRYLELLPHILVVCVIIFFVGLSLTYVVIHKDYFFSWFSSPDYMASQTGKHLRCSQDGEEMDDADIATSLEVVKKWFSQLTLKKGQVLCHGKIGGDTINISELIAMIPAQKGVDVKRIFSCCMQLILANPEWNIRPLKEDSAEADLVSDIIKLESTVADMTVWCRLKRSFITVLYGIFLIVCVIGAVLLFGMYIKYRIRQRQLEQGEVYAMVEKIIDILREHHELAKKDDSDEQPYLAVQHVRDQLLPPASRQQMKPIWDKAVEFIADNESRIRLETKLIRGDEFDVWHWLPPTATNGKIWQGQAFGENSENNSNQVIYSPTPCLKIRNMFDSNVESGEHWKNNVIDAILEKCDGVKNIVHVYVDAESREGCVYLKCSSCETAGQARQALHGWWFDGRLVTVKFLRVEHYHKRWPESRNATMPLKPSTNQMKSLSQPYYKSSLEMT</sequence>
<dbReference type="InterPro" id="IPR035979">
    <property type="entry name" value="RBD_domain_sf"/>
</dbReference>
<feature type="compositionally biased region" description="Polar residues" evidence="7">
    <location>
        <begin position="268"/>
        <end position="288"/>
    </location>
</feature>
<dbReference type="Gene3D" id="1.10.10.1180">
    <property type="entry name" value="MAN1, winged-helix domain"/>
    <property type="match status" value="1"/>
</dbReference>
<dbReference type="PANTHER" id="PTHR13428">
    <property type="entry name" value="INNER NUCLEAR MEMBRANE PROTEIN MAN1 LEM DOMAIN CONTAINING PROTEIN"/>
    <property type="match status" value="1"/>
</dbReference>
<name>A0A2C9L6L8_BIOGL</name>
<feature type="transmembrane region" description="Helical" evidence="8">
    <location>
        <begin position="321"/>
        <end position="344"/>
    </location>
</feature>
<protein>
    <recommendedName>
        <fullName evidence="9">LEM domain-containing protein</fullName>
    </recommendedName>
</protein>
<feature type="compositionally biased region" description="Basic and acidic residues" evidence="7">
    <location>
        <begin position="167"/>
        <end position="181"/>
    </location>
</feature>
<feature type="region of interest" description="Disordered" evidence="7">
    <location>
        <begin position="38"/>
        <end position="214"/>
    </location>
</feature>
<dbReference type="PANTHER" id="PTHR13428:SF12">
    <property type="entry name" value="INNER NUCLEAR MEMBRANE PROTEIN MAN1"/>
    <property type="match status" value="1"/>
</dbReference>
<dbReference type="PROSITE" id="PS50954">
    <property type="entry name" value="LEM"/>
    <property type="match status" value="1"/>
</dbReference>
<dbReference type="InterPro" id="IPR003887">
    <property type="entry name" value="LEM_dom"/>
</dbReference>
<reference evidence="10" key="1">
    <citation type="submission" date="2020-05" db="UniProtKB">
        <authorList>
            <consortium name="EnsemblMetazoa"/>
        </authorList>
    </citation>
    <scope>IDENTIFICATION</scope>
    <source>
        <strain evidence="10">BB02</strain>
    </source>
</reference>
<accession>A0A2C9L6L8</accession>
<evidence type="ECO:0000313" key="10">
    <source>
        <dbReference type="EnsemblMetazoa" id="BGLB027668-PB"/>
    </source>
</evidence>
<dbReference type="CDD" id="cd12286">
    <property type="entry name" value="RRM_Man1"/>
    <property type="match status" value="1"/>
</dbReference>
<gene>
    <name evidence="10" type="primary">106072818</name>
</gene>
<keyword evidence="4 8" id="KW-1133">Transmembrane helix</keyword>
<evidence type="ECO:0000313" key="11">
    <source>
        <dbReference type="Proteomes" id="UP000076420"/>
    </source>
</evidence>
<dbReference type="VEuPathDB" id="VectorBase:BGLB027668"/>
<feature type="region of interest" description="Disordered" evidence="7">
    <location>
        <begin position="254"/>
        <end position="299"/>
    </location>
</feature>
<dbReference type="GO" id="GO:0031490">
    <property type="term" value="F:chromatin DNA binding"/>
    <property type="evidence" value="ECO:0007669"/>
    <property type="project" value="TreeGrafter"/>
</dbReference>
<evidence type="ECO:0000256" key="8">
    <source>
        <dbReference type="SAM" id="Phobius"/>
    </source>
</evidence>
<organism evidence="10 11">
    <name type="scientific">Biomphalaria glabrata</name>
    <name type="common">Bloodfluke planorb</name>
    <name type="synonym">Freshwater snail</name>
    <dbReference type="NCBI Taxonomy" id="6526"/>
    <lineage>
        <taxon>Eukaryota</taxon>
        <taxon>Metazoa</taxon>
        <taxon>Spiralia</taxon>
        <taxon>Lophotrochozoa</taxon>
        <taxon>Mollusca</taxon>
        <taxon>Gastropoda</taxon>
        <taxon>Heterobranchia</taxon>
        <taxon>Euthyneura</taxon>
        <taxon>Panpulmonata</taxon>
        <taxon>Hygrophila</taxon>
        <taxon>Lymnaeoidea</taxon>
        <taxon>Planorbidae</taxon>
        <taxon>Biomphalaria</taxon>
    </lineage>
</organism>
<dbReference type="FunFam" id="1.10.10.1180:FF:000002">
    <property type="entry name" value="LEM domain-containing protein 2"/>
    <property type="match status" value="1"/>
</dbReference>
<dbReference type="Gene3D" id="3.30.70.330">
    <property type="match status" value="1"/>
</dbReference>
<dbReference type="Proteomes" id="UP000076420">
    <property type="component" value="Unassembled WGS sequence"/>
</dbReference>
<dbReference type="InterPro" id="IPR052277">
    <property type="entry name" value="INM_ESCRT-Associated"/>
</dbReference>
<evidence type="ECO:0000256" key="5">
    <source>
        <dbReference type="ARBA" id="ARBA00023136"/>
    </source>
</evidence>
<proteinExistence type="predicted"/>
<evidence type="ECO:0000256" key="3">
    <source>
        <dbReference type="ARBA" id="ARBA00022692"/>
    </source>
</evidence>
<dbReference type="InterPro" id="IPR012677">
    <property type="entry name" value="Nucleotide-bd_a/b_plait_sf"/>
</dbReference>
<feature type="compositionally biased region" description="Low complexity" evidence="7">
    <location>
        <begin position="61"/>
        <end position="96"/>
    </location>
</feature>
<feature type="domain" description="LEM" evidence="9">
    <location>
        <begin position="1"/>
        <end position="43"/>
    </location>
</feature>
<dbReference type="OrthoDB" id="118234at2759"/>
<dbReference type="GO" id="GO:0005637">
    <property type="term" value="C:nuclear inner membrane"/>
    <property type="evidence" value="ECO:0007669"/>
    <property type="project" value="UniProtKB-SubCell"/>
</dbReference>
<dbReference type="GO" id="GO:0030514">
    <property type="term" value="P:negative regulation of BMP signaling pathway"/>
    <property type="evidence" value="ECO:0007669"/>
    <property type="project" value="TreeGrafter"/>
</dbReference>
<evidence type="ECO:0000256" key="7">
    <source>
        <dbReference type="SAM" id="MobiDB-lite"/>
    </source>
</evidence>
<dbReference type="Pfam" id="PF09402">
    <property type="entry name" value="MSC"/>
    <property type="match status" value="1"/>
</dbReference>
<evidence type="ECO:0000256" key="1">
    <source>
        <dbReference type="ARBA" id="ARBA00004473"/>
    </source>
</evidence>
<evidence type="ECO:0000259" key="9">
    <source>
        <dbReference type="PROSITE" id="PS50954"/>
    </source>
</evidence>
<dbReference type="AlphaFoldDB" id="A0A2C9L6L8"/>
<dbReference type="EnsemblMetazoa" id="BGLB027668-RB">
    <property type="protein sequence ID" value="BGLB027668-PB"/>
    <property type="gene ID" value="BGLB027668"/>
</dbReference>
<keyword evidence="6" id="KW-0539">Nucleus</keyword>
<keyword evidence="3 8" id="KW-0812">Transmembrane</keyword>
<feature type="transmembrane region" description="Helical" evidence="8">
    <location>
        <begin position="485"/>
        <end position="509"/>
    </location>
</feature>
<evidence type="ECO:0000256" key="4">
    <source>
        <dbReference type="ARBA" id="ARBA00022989"/>
    </source>
</evidence>
<dbReference type="InterPro" id="IPR041885">
    <property type="entry name" value="MAN1_winged_helix_dom"/>
</dbReference>
<comment type="subcellular location">
    <subcellularLocation>
        <location evidence="1">Nucleus inner membrane</location>
        <topology evidence="1">Multi-pass membrane protein</topology>
    </subcellularLocation>
</comment>
<dbReference type="VEuPathDB" id="VectorBase:BGLAX_041838"/>
<dbReference type="InterPro" id="IPR034394">
    <property type="entry name" value="Man1_RRM"/>
</dbReference>
<dbReference type="GO" id="GO:0006998">
    <property type="term" value="P:nuclear envelope organization"/>
    <property type="evidence" value="ECO:0007669"/>
    <property type="project" value="TreeGrafter"/>
</dbReference>
<dbReference type="Gene3D" id="1.10.720.40">
    <property type="match status" value="1"/>
</dbReference>
<evidence type="ECO:0000256" key="6">
    <source>
        <dbReference type="ARBA" id="ARBA00023242"/>
    </source>
</evidence>
<dbReference type="KEGG" id="bgt:106072818"/>
<dbReference type="InterPro" id="IPR011015">
    <property type="entry name" value="LEM/LEM-like_dom_sf"/>
</dbReference>
<dbReference type="RefSeq" id="XP_013088718.2">
    <property type="nucleotide sequence ID" value="XM_013233264.2"/>
</dbReference>
<evidence type="ECO:0000256" key="2">
    <source>
        <dbReference type="ARBA" id="ARBA00022553"/>
    </source>
</evidence>
<dbReference type="SUPFAM" id="SSF54928">
    <property type="entry name" value="RNA-binding domain, RBD"/>
    <property type="match status" value="1"/>
</dbReference>
<keyword evidence="5 8" id="KW-0472">Membrane</keyword>
<dbReference type="InterPro" id="IPR018996">
    <property type="entry name" value="Man1/Src1-like_C"/>
</dbReference>